<evidence type="ECO:0000313" key="1">
    <source>
        <dbReference type="EMBL" id="KAK0610656.1"/>
    </source>
</evidence>
<accession>A0AA39TMM2</accession>
<dbReference type="EMBL" id="JAULSR010000010">
    <property type="protein sequence ID" value="KAK0610656.1"/>
    <property type="molecule type" value="Genomic_DNA"/>
</dbReference>
<dbReference type="AlphaFoldDB" id="A0AA39TMM2"/>
<feature type="non-terminal residue" evidence="1">
    <location>
        <position position="1"/>
    </location>
</feature>
<organism evidence="1 2">
    <name type="scientific">Bombardia bombarda</name>
    <dbReference type="NCBI Taxonomy" id="252184"/>
    <lineage>
        <taxon>Eukaryota</taxon>
        <taxon>Fungi</taxon>
        <taxon>Dikarya</taxon>
        <taxon>Ascomycota</taxon>
        <taxon>Pezizomycotina</taxon>
        <taxon>Sordariomycetes</taxon>
        <taxon>Sordariomycetidae</taxon>
        <taxon>Sordariales</taxon>
        <taxon>Lasiosphaeriaceae</taxon>
        <taxon>Bombardia</taxon>
    </lineage>
</organism>
<keyword evidence="2" id="KW-1185">Reference proteome</keyword>
<evidence type="ECO:0000313" key="2">
    <source>
        <dbReference type="Proteomes" id="UP001174934"/>
    </source>
</evidence>
<gene>
    <name evidence="1" type="ORF">B0T17DRAFT_500526</name>
</gene>
<dbReference type="Proteomes" id="UP001174934">
    <property type="component" value="Unassembled WGS sequence"/>
</dbReference>
<protein>
    <submittedName>
        <fullName evidence="1">Uncharacterized protein</fullName>
    </submittedName>
</protein>
<reference evidence="1" key="1">
    <citation type="submission" date="2023-06" db="EMBL/GenBank/DDBJ databases">
        <title>Genome-scale phylogeny and comparative genomics of the fungal order Sordariales.</title>
        <authorList>
            <consortium name="Lawrence Berkeley National Laboratory"/>
            <person name="Hensen N."/>
            <person name="Bonometti L."/>
            <person name="Westerberg I."/>
            <person name="Brannstrom I.O."/>
            <person name="Guillou S."/>
            <person name="Cros-Aarteil S."/>
            <person name="Calhoun S."/>
            <person name="Haridas S."/>
            <person name="Kuo A."/>
            <person name="Mondo S."/>
            <person name="Pangilinan J."/>
            <person name="Riley R."/>
            <person name="LaButti K."/>
            <person name="Andreopoulos B."/>
            <person name="Lipzen A."/>
            <person name="Chen C."/>
            <person name="Yanf M."/>
            <person name="Daum C."/>
            <person name="Ng V."/>
            <person name="Clum A."/>
            <person name="Steindorff A."/>
            <person name="Ohm R."/>
            <person name="Martin F."/>
            <person name="Silar P."/>
            <person name="Natvig D."/>
            <person name="Lalanne C."/>
            <person name="Gautier V."/>
            <person name="Ament-velasquez S.L."/>
            <person name="Kruys A."/>
            <person name="Hutchinson M.I."/>
            <person name="Powell A.J."/>
            <person name="Barry K."/>
            <person name="Miller A.N."/>
            <person name="Grigoriev I.V."/>
            <person name="Debuchy R."/>
            <person name="Gladieux P."/>
            <person name="Thoren M.H."/>
            <person name="Johannesson H."/>
        </authorList>
    </citation>
    <scope>NUCLEOTIDE SEQUENCE</scope>
    <source>
        <strain evidence="1">SMH3391-2</strain>
    </source>
</reference>
<comment type="caution">
    <text evidence="1">The sequence shown here is derived from an EMBL/GenBank/DDBJ whole genome shotgun (WGS) entry which is preliminary data.</text>
</comment>
<name>A0AA39TMM2_9PEZI</name>
<sequence length="188" mass="20795">LGVHLIHGYFKIPENTVMLGTNFEEPRGRWAKITHIETIDATTIHGHIFVVGKDGLCAYEYQNGPVPDLSRIHESFLLDFVDYLVANDLTGLLGLQVLSECGDQSMSELILDDGTVMLDSSVVKGCEPYRTTGWQFEVEHGSPLVCTKDEKHAKMTSGNHKVFDAGRLRPKLETIDELKVALAEAGVL</sequence>
<proteinExistence type="predicted"/>